<dbReference type="InterPro" id="IPR012308">
    <property type="entry name" value="DNA_ligase_ATP-dep_N"/>
</dbReference>
<dbReference type="GO" id="GO:0006260">
    <property type="term" value="P:DNA replication"/>
    <property type="evidence" value="ECO:0007669"/>
    <property type="project" value="UniProtKB-KW"/>
</dbReference>
<evidence type="ECO:0000313" key="16">
    <source>
        <dbReference type="EMBL" id="AEI12381.1"/>
    </source>
</evidence>
<keyword evidence="10 13" id="KW-0234">DNA repair</keyword>
<keyword evidence="3" id="KW-0235">DNA replication</keyword>
<dbReference type="Gene3D" id="3.30.470.30">
    <property type="entry name" value="DNA ligase/mRNA capping enzyme"/>
    <property type="match status" value="1"/>
</dbReference>
<keyword evidence="9 13" id="KW-0233">DNA recombination</keyword>
<evidence type="ECO:0000256" key="1">
    <source>
        <dbReference type="ARBA" id="ARBA00022598"/>
    </source>
</evidence>
<dbReference type="GO" id="GO:0003677">
    <property type="term" value="F:DNA binding"/>
    <property type="evidence" value="ECO:0007669"/>
    <property type="project" value="InterPro"/>
</dbReference>
<dbReference type="Pfam" id="PF01068">
    <property type="entry name" value="DNA_ligase_A_M"/>
    <property type="match status" value="1"/>
</dbReference>
<dbReference type="Pfam" id="PF04675">
    <property type="entry name" value="DNA_ligase_A_N"/>
    <property type="match status" value="1"/>
</dbReference>
<dbReference type="HOGENOM" id="CLU_005138_6_1_11"/>
<dbReference type="EC" id="6.5.1.1" evidence="13"/>
<dbReference type="Proteomes" id="UP000000485">
    <property type="component" value="Chromosome"/>
</dbReference>
<dbReference type="InterPro" id="IPR012309">
    <property type="entry name" value="DNA_ligase_ATP-dep_C"/>
</dbReference>
<evidence type="ECO:0000256" key="9">
    <source>
        <dbReference type="ARBA" id="ARBA00023172"/>
    </source>
</evidence>
<dbReference type="SUPFAM" id="SSF117018">
    <property type="entry name" value="ATP-dependent DNA ligase DNA-binding domain"/>
    <property type="match status" value="1"/>
</dbReference>
<evidence type="ECO:0000259" key="15">
    <source>
        <dbReference type="PROSITE" id="PS50160"/>
    </source>
</evidence>
<evidence type="ECO:0000256" key="11">
    <source>
        <dbReference type="ARBA" id="ARBA00023306"/>
    </source>
</evidence>
<evidence type="ECO:0000256" key="12">
    <source>
        <dbReference type="ARBA" id="ARBA00034003"/>
    </source>
</evidence>
<dbReference type="InterPro" id="IPR000977">
    <property type="entry name" value="DNA_ligase_ATP-dep"/>
</dbReference>
<keyword evidence="4" id="KW-0479">Metal-binding</keyword>
<dbReference type="STRING" id="593907.Celgi_1878"/>
<dbReference type="GO" id="GO:0006310">
    <property type="term" value="P:DNA recombination"/>
    <property type="evidence" value="ECO:0007669"/>
    <property type="project" value="UniProtKB-KW"/>
</dbReference>
<dbReference type="Pfam" id="PF04679">
    <property type="entry name" value="DNA_ligase_A_C"/>
    <property type="match status" value="1"/>
</dbReference>
<dbReference type="InterPro" id="IPR036599">
    <property type="entry name" value="DNA_ligase_N_sf"/>
</dbReference>
<evidence type="ECO:0000256" key="10">
    <source>
        <dbReference type="ARBA" id="ARBA00023204"/>
    </source>
</evidence>
<dbReference type="PANTHER" id="PTHR45674:SF13">
    <property type="entry name" value="DNA LIGASE-RELATED"/>
    <property type="match status" value="1"/>
</dbReference>
<keyword evidence="8" id="KW-0460">Magnesium</keyword>
<dbReference type="InterPro" id="IPR012340">
    <property type="entry name" value="NA-bd_OB-fold"/>
</dbReference>
<protein>
    <recommendedName>
        <fullName evidence="13">DNA ligase</fullName>
        <ecNumber evidence="13">6.5.1.1</ecNumber>
    </recommendedName>
</protein>
<proteinExistence type="inferred from homology"/>
<organism evidence="16 17">
    <name type="scientific">Cellulomonas gilvus (strain ATCC 13127 / NRRL B-14078)</name>
    <name type="common">Cellvibrio gilvus</name>
    <dbReference type="NCBI Taxonomy" id="593907"/>
    <lineage>
        <taxon>Bacteria</taxon>
        <taxon>Bacillati</taxon>
        <taxon>Actinomycetota</taxon>
        <taxon>Actinomycetes</taxon>
        <taxon>Micrococcales</taxon>
        <taxon>Cellulomonadaceae</taxon>
        <taxon>Cellulomonas</taxon>
    </lineage>
</organism>
<gene>
    <name evidence="16" type="ordered locus">Celgi_1878</name>
</gene>
<dbReference type="SUPFAM" id="SSF50249">
    <property type="entry name" value="Nucleic acid-binding proteins"/>
    <property type="match status" value="1"/>
</dbReference>
<dbReference type="Gene3D" id="2.40.50.140">
    <property type="entry name" value="Nucleic acid-binding proteins"/>
    <property type="match status" value="1"/>
</dbReference>
<evidence type="ECO:0000256" key="13">
    <source>
        <dbReference type="RuleBase" id="RU000617"/>
    </source>
</evidence>
<dbReference type="EMBL" id="CP002665">
    <property type="protein sequence ID" value="AEI12381.1"/>
    <property type="molecule type" value="Genomic_DNA"/>
</dbReference>
<evidence type="ECO:0000256" key="4">
    <source>
        <dbReference type="ARBA" id="ARBA00022723"/>
    </source>
</evidence>
<dbReference type="PANTHER" id="PTHR45674">
    <property type="entry name" value="DNA LIGASE 1/3 FAMILY MEMBER"/>
    <property type="match status" value="1"/>
</dbReference>
<keyword evidence="5 13" id="KW-0547">Nucleotide-binding</keyword>
<comment type="similarity">
    <text evidence="14">Belongs to the ATP-dependent DNA ligase family.</text>
</comment>
<comment type="catalytic activity">
    <reaction evidence="12 13">
        <text>ATP + (deoxyribonucleotide)n-3'-hydroxyl + 5'-phospho-(deoxyribonucleotide)m = (deoxyribonucleotide)n+m + AMP + diphosphate.</text>
        <dbReference type="EC" id="6.5.1.1"/>
    </reaction>
</comment>
<accession>F8A7H9</accession>
<dbReference type="Gene3D" id="1.10.3260.10">
    <property type="entry name" value="DNA ligase, ATP-dependent, N-terminal domain"/>
    <property type="match status" value="1"/>
</dbReference>
<dbReference type="GO" id="GO:0071897">
    <property type="term" value="P:DNA biosynthetic process"/>
    <property type="evidence" value="ECO:0007669"/>
    <property type="project" value="InterPro"/>
</dbReference>
<evidence type="ECO:0000256" key="3">
    <source>
        <dbReference type="ARBA" id="ARBA00022705"/>
    </source>
</evidence>
<dbReference type="GO" id="GO:0006281">
    <property type="term" value="P:DNA repair"/>
    <property type="evidence" value="ECO:0007669"/>
    <property type="project" value="UniProtKB-KW"/>
</dbReference>
<dbReference type="SUPFAM" id="SSF56091">
    <property type="entry name" value="DNA ligase/mRNA capping enzyme, catalytic domain"/>
    <property type="match status" value="1"/>
</dbReference>
<keyword evidence="6 13" id="KW-0227">DNA damage</keyword>
<keyword evidence="1 13" id="KW-0436">Ligase</keyword>
<keyword evidence="17" id="KW-1185">Reference proteome</keyword>
<evidence type="ECO:0000256" key="14">
    <source>
        <dbReference type="RuleBase" id="RU004196"/>
    </source>
</evidence>
<evidence type="ECO:0000256" key="8">
    <source>
        <dbReference type="ARBA" id="ARBA00022842"/>
    </source>
</evidence>
<feature type="domain" description="ATP-dependent DNA ligase family profile" evidence="15">
    <location>
        <begin position="302"/>
        <end position="418"/>
    </location>
</feature>
<evidence type="ECO:0000256" key="2">
    <source>
        <dbReference type="ARBA" id="ARBA00022618"/>
    </source>
</evidence>
<dbReference type="InterPro" id="IPR016059">
    <property type="entry name" value="DNA_ligase_ATP-dep_CS"/>
</dbReference>
<dbReference type="PROSITE" id="PS00333">
    <property type="entry name" value="DNA_LIGASE_A2"/>
    <property type="match status" value="1"/>
</dbReference>
<evidence type="ECO:0000313" key="17">
    <source>
        <dbReference type="Proteomes" id="UP000000485"/>
    </source>
</evidence>
<dbReference type="GO" id="GO:0005524">
    <property type="term" value="F:ATP binding"/>
    <property type="evidence" value="ECO:0007669"/>
    <property type="project" value="UniProtKB-KW"/>
</dbReference>
<dbReference type="NCBIfam" id="TIGR00574">
    <property type="entry name" value="dnl1"/>
    <property type="match status" value="1"/>
</dbReference>
<sequence length="533" mass="56147">MLLADVVATSTAVAATRSRLAKRALLVDLLRRTGPDDVPVVARHLAGELRQRRTGLGWRSLQTLPPSADEPHLTVGEVDAAFERMSALAGPGSGTARAAEVAALFGAATSDEQRFLVRLVAGELRQGALDALLLDAVAQAAGVPPEAVRRAAMLAGATEPVAQAALAAAGPEDALERLAAFGLQVGRPVRPMLAQSAPDVAGALAAVGPGPAVVDAKLDGIRIQVHRDGDDVRVFTRSLDDITARVPEIVTVVRTLPARTLVLDGEALVTDDAGRPVPFQDTAARAASGDAQLAATHRLRPFLFDCLHLDGADLLDEPLTARIAALDALLVAHPDLTVDRVVTADPAAAEAHARAVLTAGHEGVVVKAAGSPYEAGRRGAGWVKVKPRHTLDLVVLAVERGSGRRGGLLSNIHLGARDGQGGFVMLGKTLKDSYESGWTMVGKTFKGMSDEMLAWQTKRFLELETHRESHVVYVRPEQVVEIAFDGVQRSSRYPGGVALRFARVVRYRDDKASGGADTIDTLRSFLGDPSSGS</sequence>
<dbReference type="RefSeq" id="WP_013883900.1">
    <property type="nucleotide sequence ID" value="NC_015671.1"/>
</dbReference>
<dbReference type="CDD" id="cd07901">
    <property type="entry name" value="Adenylation_DNA_ligase_Arch_LigB"/>
    <property type="match status" value="1"/>
</dbReference>
<keyword evidence="11" id="KW-0131">Cell cycle</keyword>
<name>F8A7H9_CELGA</name>
<dbReference type="InterPro" id="IPR012310">
    <property type="entry name" value="DNA_ligase_ATP-dep_cent"/>
</dbReference>
<dbReference type="eggNOG" id="COG1793">
    <property type="taxonomic scope" value="Bacteria"/>
</dbReference>
<evidence type="ECO:0000256" key="7">
    <source>
        <dbReference type="ARBA" id="ARBA00022840"/>
    </source>
</evidence>
<dbReference type="GO" id="GO:0046872">
    <property type="term" value="F:metal ion binding"/>
    <property type="evidence" value="ECO:0007669"/>
    <property type="project" value="UniProtKB-KW"/>
</dbReference>
<dbReference type="AlphaFoldDB" id="F8A7H9"/>
<evidence type="ECO:0000256" key="5">
    <source>
        <dbReference type="ARBA" id="ARBA00022741"/>
    </source>
</evidence>
<dbReference type="InterPro" id="IPR050191">
    <property type="entry name" value="ATP-dep_DNA_ligase"/>
</dbReference>
<dbReference type="PROSITE" id="PS50160">
    <property type="entry name" value="DNA_LIGASE_A3"/>
    <property type="match status" value="1"/>
</dbReference>
<evidence type="ECO:0000256" key="6">
    <source>
        <dbReference type="ARBA" id="ARBA00022763"/>
    </source>
</evidence>
<dbReference type="KEGG" id="cga:Celgi_1878"/>
<dbReference type="PROSITE" id="PS00697">
    <property type="entry name" value="DNA_LIGASE_A1"/>
    <property type="match status" value="1"/>
</dbReference>
<keyword evidence="7 13" id="KW-0067">ATP-binding</keyword>
<reference evidence="17" key="1">
    <citation type="submission" date="2011-04" db="EMBL/GenBank/DDBJ databases">
        <title>Complete sequence of Cellvibrio gilvus ATCC 13127.</title>
        <authorList>
            <person name="Lucas S."/>
            <person name="Han J."/>
            <person name="Lapidus A."/>
            <person name="Cheng J.-F."/>
            <person name="Goodwin L."/>
            <person name="Pitluck S."/>
            <person name="Peters L."/>
            <person name="Munk A."/>
            <person name="Detter J.C."/>
            <person name="Han C."/>
            <person name="Tapia R."/>
            <person name="Land M."/>
            <person name="Hauser L."/>
            <person name="Kyrpides N."/>
            <person name="Ivanova N."/>
            <person name="Ovchinnikova G."/>
            <person name="Pagani I."/>
            <person name="Mead D."/>
            <person name="Brumm P."/>
            <person name="Woyke T."/>
        </authorList>
    </citation>
    <scope>NUCLEOTIDE SEQUENCE [LARGE SCALE GENOMIC DNA]</scope>
    <source>
        <strain evidence="17">ATCC 13127 / NRRL B-14078</strain>
    </source>
</reference>
<dbReference type="OrthoDB" id="3733803at2"/>
<dbReference type="GO" id="GO:0003910">
    <property type="term" value="F:DNA ligase (ATP) activity"/>
    <property type="evidence" value="ECO:0007669"/>
    <property type="project" value="UniProtKB-EC"/>
</dbReference>
<dbReference type="GO" id="GO:0051301">
    <property type="term" value="P:cell division"/>
    <property type="evidence" value="ECO:0007669"/>
    <property type="project" value="UniProtKB-KW"/>
</dbReference>
<keyword evidence="2" id="KW-0132">Cell division</keyword>